<comment type="caution">
    <text evidence="1">The sequence shown here is derived from an EMBL/GenBank/DDBJ whole genome shotgun (WGS) entry which is preliminary data.</text>
</comment>
<evidence type="ECO:0000313" key="1">
    <source>
        <dbReference type="EMBL" id="KIF53243.1"/>
    </source>
</evidence>
<dbReference type="EMBL" id="JPRD01000015">
    <property type="protein sequence ID" value="KIF53243.1"/>
    <property type="molecule type" value="Genomic_DNA"/>
</dbReference>
<organism evidence="1 2">
    <name type="scientific">Vibrio owensii CAIM 1854 = LMG 25443</name>
    <dbReference type="NCBI Taxonomy" id="1229493"/>
    <lineage>
        <taxon>Bacteria</taxon>
        <taxon>Pseudomonadati</taxon>
        <taxon>Pseudomonadota</taxon>
        <taxon>Gammaproteobacteria</taxon>
        <taxon>Vibrionales</taxon>
        <taxon>Vibrionaceae</taxon>
        <taxon>Vibrio</taxon>
    </lineage>
</organism>
<accession>A0A0C1VTK9</accession>
<dbReference type="RefSeq" id="WP_020194433.1">
    <property type="nucleotide sequence ID" value="NZ_BAOH01000005.1"/>
</dbReference>
<protein>
    <submittedName>
        <fullName evidence="1">Uncharacterized protein</fullName>
    </submittedName>
</protein>
<proteinExistence type="predicted"/>
<dbReference type="AlphaFoldDB" id="A0A0C1VTK9"/>
<reference evidence="1 2" key="1">
    <citation type="submission" date="2014-07" db="EMBL/GenBank/DDBJ databases">
        <title>Unique and conserved regions in Vibrio harveyi and related species in comparison with the shrimp pathogen Vibrio harveyi CAIM 1792.</title>
        <authorList>
            <person name="Espinoza-Valles I."/>
            <person name="Vora G."/>
            <person name="Leekitcharoenphon P."/>
            <person name="Ussery D."/>
            <person name="Hoj L."/>
            <person name="Gomez-Gil B."/>
        </authorList>
    </citation>
    <scope>NUCLEOTIDE SEQUENCE [LARGE SCALE GENOMIC DNA]</scope>
    <source>
        <strain evidence="2">CAIM 1854 / LMG 25443</strain>
    </source>
</reference>
<dbReference type="PATRIC" id="fig|1229493.5.peg.1077"/>
<name>A0A0C1VTK9_9VIBR</name>
<gene>
    <name evidence="1" type="ORF">H735_09960</name>
</gene>
<dbReference type="Proteomes" id="UP000031586">
    <property type="component" value="Unassembled WGS sequence"/>
</dbReference>
<sequence length="72" mass="8269">MFMAVGRPAMGETAVHVIEDAMTHEEAAKKAALEILEEQHEDWNDNIYIDVVTDQHFEYKTDFVFAIEDLKA</sequence>
<evidence type="ECO:0000313" key="2">
    <source>
        <dbReference type="Proteomes" id="UP000031586"/>
    </source>
</evidence>